<feature type="domain" description="CRISPR type III-associated protein" evidence="2">
    <location>
        <begin position="9"/>
        <end position="295"/>
    </location>
</feature>
<dbReference type="InterPro" id="IPR005537">
    <property type="entry name" value="RAMP_III_fam"/>
</dbReference>
<dbReference type="RefSeq" id="WP_220198774.1">
    <property type="nucleotide sequence ID" value="NZ_BNJF01000006.1"/>
</dbReference>
<proteinExistence type="predicted"/>
<evidence type="ECO:0000259" key="2">
    <source>
        <dbReference type="Pfam" id="PF03787"/>
    </source>
</evidence>
<organism evidence="3 4">
    <name type="scientific">Ktedonospora formicarum</name>
    <dbReference type="NCBI Taxonomy" id="2778364"/>
    <lineage>
        <taxon>Bacteria</taxon>
        <taxon>Bacillati</taxon>
        <taxon>Chloroflexota</taxon>
        <taxon>Ktedonobacteria</taxon>
        <taxon>Ktedonobacterales</taxon>
        <taxon>Ktedonobacteraceae</taxon>
        <taxon>Ktedonospora</taxon>
    </lineage>
</organism>
<evidence type="ECO:0000256" key="1">
    <source>
        <dbReference type="ARBA" id="ARBA00023118"/>
    </source>
</evidence>
<dbReference type="Pfam" id="PF03787">
    <property type="entry name" value="RAMPs"/>
    <property type="match status" value="1"/>
</dbReference>
<keyword evidence="4" id="KW-1185">Reference proteome</keyword>
<comment type="caution">
    <text evidence="3">The sequence shown here is derived from an EMBL/GenBank/DDBJ whole genome shotgun (WGS) entry which is preliminary data.</text>
</comment>
<dbReference type="Proteomes" id="UP000612362">
    <property type="component" value="Unassembled WGS sequence"/>
</dbReference>
<dbReference type="PANTHER" id="PTHR36700">
    <property type="entry name" value="CRISPR SYSTEM CMR SUBUNIT CMR4"/>
    <property type="match status" value="1"/>
</dbReference>
<dbReference type="GO" id="GO:0051607">
    <property type="term" value="P:defense response to virus"/>
    <property type="evidence" value="ECO:0007669"/>
    <property type="project" value="UniProtKB-KW"/>
</dbReference>
<dbReference type="PANTHER" id="PTHR36700:SF1">
    <property type="entry name" value="CRISPR SYSTEM CMR SUBUNIT CMR4"/>
    <property type="match status" value="1"/>
</dbReference>
<name>A0A8J3MUS7_9CHLR</name>
<protein>
    <submittedName>
        <fullName evidence="3">Type III-B CRISPR module RAMP protein Cmr4</fullName>
    </submittedName>
</protein>
<keyword evidence="1" id="KW-0051">Antiviral defense</keyword>
<dbReference type="InterPro" id="IPR013410">
    <property type="entry name" value="CRISPR-assoc_RAMP_Cmr4"/>
</dbReference>
<evidence type="ECO:0000313" key="3">
    <source>
        <dbReference type="EMBL" id="GHO49662.1"/>
    </source>
</evidence>
<accession>A0A8J3MUS7</accession>
<dbReference type="AlphaFoldDB" id="A0A8J3MUS7"/>
<gene>
    <name evidence="3" type="ORF">KSX_78250</name>
</gene>
<sequence>MNAQLTFVHALSPLHAGIGQGAGVIDLPIAREKATGIPFLPGSSLKGALRTRAFNGDQKETYLPIFGPDNPAVEENRASLVQFSDQRLLLFPVRSLAGTFAWVTSPLVLRRLRREMEDTQIDVARLTIPEVPDNGTCLLARQDSALTWQAPNGSKEYRVYLEDLDLNARPDPNATAIWAEWLATTLYPRNQDKEWRDMLTTRLCLVHDDLFTFLVTNATEVTARIRLQEEVKTVQQGGLWYEEALPAESILSGLVLAMPSSKRGYSIQQILRLLRQLSSRTIQLGGKATVGRGLCRVQFAGQE</sequence>
<dbReference type="NCBIfam" id="TIGR02580">
    <property type="entry name" value="cas_RAMP_Cmr4"/>
    <property type="match status" value="1"/>
</dbReference>
<dbReference type="EMBL" id="BNJF01000006">
    <property type="protein sequence ID" value="GHO49662.1"/>
    <property type="molecule type" value="Genomic_DNA"/>
</dbReference>
<evidence type="ECO:0000313" key="4">
    <source>
        <dbReference type="Proteomes" id="UP000612362"/>
    </source>
</evidence>
<reference evidence="3" key="1">
    <citation type="submission" date="2020-10" db="EMBL/GenBank/DDBJ databases">
        <title>Taxonomic study of unclassified bacteria belonging to the class Ktedonobacteria.</title>
        <authorList>
            <person name="Yabe S."/>
            <person name="Wang C.M."/>
            <person name="Zheng Y."/>
            <person name="Sakai Y."/>
            <person name="Cavaletti L."/>
            <person name="Monciardini P."/>
            <person name="Donadio S."/>
        </authorList>
    </citation>
    <scope>NUCLEOTIDE SEQUENCE</scope>
    <source>
        <strain evidence="3">SOSP1-1</strain>
    </source>
</reference>